<dbReference type="AlphaFoldDB" id="A0A1I3ULG1"/>
<sequence>MSFDVDPDELRTHASHVDALVDRLNTAVDAANTVVMDDSAYGLLCAFLPPIINKTTQDDATDALRAAVEGMGNTADNVRAAADGYEEQDRSNAAPFEAQLRADVAVAE</sequence>
<name>A0A1I3ULG1_9PSEU</name>
<dbReference type="STRING" id="115433.SAMN05421835_10967"/>
<gene>
    <name evidence="1" type="ORF">SAMN05421835_10967</name>
</gene>
<proteinExistence type="predicted"/>
<protein>
    <submittedName>
        <fullName evidence="1">Excreted virulence factor EspC, type VII ESX diderm</fullName>
    </submittedName>
</protein>
<dbReference type="InterPro" id="IPR022536">
    <property type="entry name" value="EspC"/>
</dbReference>
<accession>A0A1I3ULG1</accession>
<dbReference type="Pfam" id="PF10824">
    <property type="entry name" value="T7SS_ESX_EspC"/>
    <property type="match status" value="1"/>
</dbReference>
<dbReference type="GO" id="GO:0009306">
    <property type="term" value="P:protein secretion"/>
    <property type="evidence" value="ECO:0007669"/>
    <property type="project" value="InterPro"/>
</dbReference>
<keyword evidence="2" id="KW-1185">Reference proteome</keyword>
<dbReference type="EMBL" id="FORP01000009">
    <property type="protein sequence ID" value="SFJ82577.1"/>
    <property type="molecule type" value="Genomic_DNA"/>
</dbReference>
<dbReference type="RefSeq" id="WP_091508616.1">
    <property type="nucleotide sequence ID" value="NZ_FORP01000009.1"/>
</dbReference>
<dbReference type="Proteomes" id="UP000199025">
    <property type="component" value="Unassembled WGS sequence"/>
</dbReference>
<dbReference type="OrthoDB" id="3402696at2"/>
<organism evidence="1 2">
    <name type="scientific">Amycolatopsis sacchari</name>
    <dbReference type="NCBI Taxonomy" id="115433"/>
    <lineage>
        <taxon>Bacteria</taxon>
        <taxon>Bacillati</taxon>
        <taxon>Actinomycetota</taxon>
        <taxon>Actinomycetes</taxon>
        <taxon>Pseudonocardiales</taxon>
        <taxon>Pseudonocardiaceae</taxon>
        <taxon>Amycolatopsis</taxon>
    </lineage>
</organism>
<reference evidence="1 2" key="1">
    <citation type="submission" date="2016-10" db="EMBL/GenBank/DDBJ databases">
        <authorList>
            <person name="de Groot N.N."/>
        </authorList>
    </citation>
    <scope>NUCLEOTIDE SEQUENCE [LARGE SCALE GENOMIC DNA]</scope>
    <source>
        <strain evidence="1 2">DSM 44468</strain>
    </source>
</reference>
<evidence type="ECO:0000313" key="2">
    <source>
        <dbReference type="Proteomes" id="UP000199025"/>
    </source>
</evidence>
<evidence type="ECO:0000313" key="1">
    <source>
        <dbReference type="EMBL" id="SFJ82577.1"/>
    </source>
</evidence>